<feature type="transmembrane region" description="Helical" evidence="1">
    <location>
        <begin position="7"/>
        <end position="28"/>
    </location>
</feature>
<evidence type="ECO:0000313" key="3">
    <source>
        <dbReference type="Proteomes" id="UP000078124"/>
    </source>
</evidence>
<dbReference type="Proteomes" id="UP000078124">
    <property type="component" value="Unassembled WGS sequence"/>
</dbReference>
<evidence type="ECO:0000256" key="1">
    <source>
        <dbReference type="SAM" id="Phobius"/>
    </source>
</evidence>
<accession>A0A8G2A3P6</accession>
<reference evidence="2 3" key="1">
    <citation type="submission" date="2016-05" db="EMBL/GenBank/DDBJ databases">
        <authorList>
            <consortium name="Pathogen Informatics"/>
        </authorList>
    </citation>
    <scope>NUCLEOTIDE SEQUENCE [LARGE SCALE GENOMIC DNA]</scope>
    <source>
        <strain evidence="2 3">2880STDY5682802</strain>
    </source>
</reference>
<keyword evidence="1" id="KW-0812">Transmembrane</keyword>
<keyword evidence="1" id="KW-1133">Transmembrane helix</keyword>
<feature type="transmembrane region" description="Helical" evidence="1">
    <location>
        <begin position="40"/>
        <end position="59"/>
    </location>
</feature>
<name>A0A8G2A3P6_RAOPL</name>
<sequence>MALIGIIVFAFGFSLLIVWLLLNAWNWFADAAGLSAEIPINFATVFGAWFICFVLKIIFKRSKS</sequence>
<keyword evidence="1" id="KW-0472">Membrane</keyword>
<evidence type="ECO:0000313" key="2">
    <source>
        <dbReference type="EMBL" id="SAQ14258.1"/>
    </source>
</evidence>
<proteinExistence type="predicted"/>
<dbReference type="AlphaFoldDB" id="A0A8G2A3P6"/>
<protein>
    <submittedName>
        <fullName evidence="2">Uncharacterized protein</fullName>
    </submittedName>
</protein>
<dbReference type="EMBL" id="FLAC01000042">
    <property type="protein sequence ID" value="SAQ14258.1"/>
    <property type="molecule type" value="Genomic_DNA"/>
</dbReference>
<gene>
    <name evidence="2" type="ORF">SAMEA2273876_05485</name>
</gene>
<comment type="caution">
    <text evidence="2">The sequence shown here is derived from an EMBL/GenBank/DDBJ whole genome shotgun (WGS) entry which is preliminary data.</text>
</comment>
<organism evidence="2 3">
    <name type="scientific">Raoultella planticola</name>
    <name type="common">Klebsiella planticola</name>
    <dbReference type="NCBI Taxonomy" id="575"/>
    <lineage>
        <taxon>Bacteria</taxon>
        <taxon>Pseudomonadati</taxon>
        <taxon>Pseudomonadota</taxon>
        <taxon>Gammaproteobacteria</taxon>
        <taxon>Enterobacterales</taxon>
        <taxon>Enterobacteriaceae</taxon>
        <taxon>Klebsiella/Raoultella group</taxon>
        <taxon>Raoultella</taxon>
    </lineage>
</organism>